<dbReference type="PROSITE" id="PS50995">
    <property type="entry name" value="HTH_MARR_2"/>
    <property type="match status" value="1"/>
</dbReference>
<protein>
    <submittedName>
        <fullName evidence="5">DNA-binding MarR family transcriptional regulator</fullName>
    </submittedName>
</protein>
<dbReference type="Pfam" id="PF01047">
    <property type="entry name" value="MarR"/>
    <property type="match status" value="1"/>
</dbReference>
<evidence type="ECO:0000256" key="3">
    <source>
        <dbReference type="ARBA" id="ARBA00023163"/>
    </source>
</evidence>
<dbReference type="SUPFAM" id="SSF46785">
    <property type="entry name" value="Winged helix' DNA-binding domain"/>
    <property type="match status" value="1"/>
</dbReference>
<feature type="domain" description="HTH marR-type" evidence="4">
    <location>
        <begin position="1"/>
        <end position="134"/>
    </location>
</feature>
<sequence length="141" mass="16092">MRTDESAKKISRMFSEVYFYCHPAFDIELSHQAVRALQYIQMTGSTNVQNIAYHLACAQNTASEIVRRLRQKGLVEKRRKPDDERVVEVVLTIAGQRAVRQHTGLDVERLTTLLEQVSDAERDAIEHGISLLLKVVRGEKT</sequence>
<dbReference type="SMART" id="SM00347">
    <property type="entry name" value="HTH_MARR"/>
    <property type="match status" value="1"/>
</dbReference>
<dbReference type="Proteomes" id="UP001232973">
    <property type="component" value="Unassembled WGS sequence"/>
</dbReference>
<keyword evidence="6" id="KW-1185">Reference proteome</keyword>
<evidence type="ECO:0000313" key="5">
    <source>
        <dbReference type="EMBL" id="MDQ0188532.1"/>
    </source>
</evidence>
<dbReference type="PANTHER" id="PTHR42756">
    <property type="entry name" value="TRANSCRIPTIONAL REGULATOR, MARR"/>
    <property type="match status" value="1"/>
</dbReference>
<dbReference type="InterPro" id="IPR036390">
    <property type="entry name" value="WH_DNA-bd_sf"/>
</dbReference>
<dbReference type="GO" id="GO:0003677">
    <property type="term" value="F:DNA binding"/>
    <property type="evidence" value="ECO:0007669"/>
    <property type="project" value="UniProtKB-KW"/>
</dbReference>
<keyword evidence="1" id="KW-0805">Transcription regulation</keyword>
<comment type="caution">
    <text evidence="5">The sequence shown here is derived from an EMBL/GenBank/DDBJ whole genome shotgun (WGS) entry which is preliminary data.</text>
</comment>
<dbReference type="PANTHER" id="PTHR42756:SF1">
    <property type="entry name" value="TRANSCRIPTIONAL REPRESSOR OF EMRAB OPERON"/>
    <property type="match status" value="1"/>
</dbReference>
<proteinExistence type="predicted"/>
<gene>
    <name evidence="5" type="ORF">J2S03_000336</name>
</gene>
<evidence type="ECO:0000256" key="1">
    <source>
        <dbReference type="ARBA" id="ARBA00023015"/>
    </source>
</evidence>
<keyword evidence="3" id="KW-0804">Transcription</keyword>
<dbReference type="EMBL" id="JAUSTP010000001">
    <property type="protein sequence ID" value="MDQ0188532.1"/>
    <property type="molecule type" value="Genomic_DNA"/>
</dbReference>
<reference evidence="5 6" key="1">
    <citation type="submission" date="2023-07" db="EMBL/GenBank/DDBJ databases">
        <title>Genomic Encyclopedia of Type Strains, Phase IV (KMG-IV): sequencing the most valuable type-strain genomes for metagenomic binning, comparative biology and taxonomic classification.</title>
        <authorList>
            <person name="Goeker M."/>
        </authorList>
    </citation>
    <scope>NUCLEOTIDE SEQUENCE [LARGE SCALE GENOMIC DNA]</scope>
    <source>
        <strain evidence="5 6">DSM 4006</strain>
    </source>
</reference>
<organism evidence="5 6">
    <name type="scientific">Alicyclobacillus cycloheptanicus</name>
    <dbReference type="NCBI Taxonomy" id="1457"/>
    <lineage>
        <taxon>Bacteria</taxon>
        <taxon>Bacillati</taxon>
        <taxon>Bacillota</taxon>
        <taxon>Bacilli</taxon>
        <taxon>Bacillales</taxon>
        <taxon>Alicyclobacillaceae</taxon>
        <taxon>Alicyclobacillus</taxon>
    </lineage>
</organism>
<dbReference type="Gene3D" id="1.10.10.10">
    <property type="entry name" value="Winged helix-like DNA-binding domain superfamily/Winged helix DNA-binding domain"/>
    <property type="match status" value="1"/>
</dbReference>
<accession>A0ABT9XE08</accession>
<dbReference type="RefSeq" id="WP_274455931.1">
    <property type="nucleotide sequence ID" value="NZ_CP067097.1"/>
</dbReference>
<keyword evidence="2 5" id="KW-0238">DNA-binding</keyword>
<name>A0ABT9XE08_9BACL</name>
<evidence type="ECO:0000256" key="2">
    <source>
        <dbReference type="ARBA" id="ARBA00023125"/>
    </source>
</evidence>
<evidence type="ECO:0000313" key="6">
    <source>
        <dbReference type="Proteomes" id="UP001232973"/>
    </source>
</evidence>
<evidence type="ECO:0000259" key="4">
    <source>
        <dbReference type="PROSITE" id="PS50995"/>
    </source>
</evidence>
<dbReference type="InterPro" id="IPR000835">
    <property type="entry name" value="HTH_MarR-typ"/>
</dbReference>
<dbReference type="InterPro" id="IPR036388">
    <property type="entry name" value="WH-like_DNA-bd_sf"/>
</dbReference>